<feature type="region of interest" description="Disordered" evidence="1">
    <location>
        <begin position="304"/>
        <end position="323"/>
    </location>
</feature>
<keyword evidence="2" id="KW-1133">Transmembrane helix</keyword>
<dbReference type="PANTHER" id="PTHR33608:SF6">
    <property type="entry name" value="BLL2464 PROTEIN"/>
    <property type="match status" value="1"/>
</dbReference>
<keyword evidence="2" id="KW-0472">Membrane</keyword>
<dbReference type="PANTHER" id="PTHR33608">
    <property type="entry name" value="BLL2464 PROTEIN"/>
    <property type="match status" value="1"/>
</dbReference>
<dbReference type="RefSeq" id="WP_247378499.1">
    <property type="nucleotide sequence ID" value="NZ_JALLGV010000005.1"/>
</dbReference>
<evidence type="ECO:0000313" key="6">
    <source>
        <dbReference type="Proteomes" id="UP001597119"/>
    </source>
</evidence>
<dbReference type="Pfam" id="PF01345">
    <property type="entry name" value="DUF11"/>
    <property type="match status" value="1"/>
</dbReference>
<dbReference type="Pfam" id="PF01882">
    <property type="entry name" value="DUF58"/>
    <property type="match status" value="1"/>
</dbReference>
<reference evidence="5 6" key="1">
    <citation type="journal article" date="2019" name="Int. J. Syst. Evol. Microbiol.">
        <title>The Global Catalogue of Microorganisms (GCM) 10K type strain sequencing project: providing services to taxonomists for standard genome sequencing and annotation.</title>
        <authorList>
            <consortium name="The Broad Institute Genomics Platform"/>
            <consortium name="The Broad Institute Genome Sequencing Center for Infectious Disease"/>
            <person name="Wu L."/>
            <person name="Ma J."/>
        </authorList>
    </citation>
    <scope>NUCLEOTIDE SEQUENCE [LARGE SCALE GENOMIC DNA]</scope>
    <source>
        <strain evidence="5 6">CGMCC 1.12125</strain>
    </source>
</reference>
<proteinExistence type="predicted"/>
<dbReference type="InterPro" id="IPR047589">
    <property type="entry name" value="DUF11_rpt"/>
</dbReference>
<dbReference type="NCBIfam" id="TIGR01451">
    <property type="entry name" value="B_ant_repeat"/>
    <property type="match status" value="1"/>
</dbReference>
<dbReference type="InterPro" id="IPR002881">
    <property type="entry name" value="DUF58"/>
</dbReference>
<feature type="domain" description="DUF58" evidence="4">
    <location>
        <begin position="197"/>
        <end position="359"/>
    </location>
</feature>
<feature type="domain" description="DUF11" evidence="3">
    <location>
        <begin position="56"/>
        <end position="156"/>
    </location>
</feature>
<accession>A0ABD6CHP4</accession>
<dbReference type="Proteomes" id="UP001597119">
    <property type="component" value="Unassembled WGS sequence"/>
</dbReference>
<dbReference type="EMBL" id="JBHUDJ010000014">
    <property type="protein sequence ID" value="MFD1588844.1"/>
    <property type="molecule type" value="Genomic_DNA"/>
</dbReference>
<dbReference type="InterPro" id="IPR001434">
    <property type="entry name" value="OmcB-like_DUF11"/>
</dbReference>
<comment type="caution">
    <text evidence="5">The sequence shown here is derived from an EMBL/GenBank/DDBJ whole genome shotgun (WGS) entry which is preliminary data.</text>
</comment>
<sequence length="423" mass="46187">MTTVRRTNHWRGVVAVALVAGSIGLLLKRPYILLVACLGVGYAIYPRLLQSPPVELALERRVSEASPSPGEDVTVTVTVTNEGDERLTDLRLVDGVPALLSVTDGSARHAAVLAPGASTTFSYDVIAEHGTHQFRAATAIARDVSGRTEVETTVEAETQEIECRRNLPDPPVTESQEQLPGRILTTGNGDGIEFARTREYRAGDNPSRIDWKHYARTGTLATVEYRQERAVNVVVCIDARASSYRGHDGGPHAVSHGVAAAQELLDAVWDVDERAGLAAIGREFCWLPPDRGTDHEHRARQLLLTHPTLSPQPPDDPEPDDDRAMNQIRELRKRLDRETQIVFVSPLADGFVVDVAMELAGAGRPVTVVSPDVTTGESPGDRIATVERRNRLYALRRGGVSIVDWDTDTSLARALMGAKQRWS</sequence>
<organism evidence="5 6">
    <name type="scientific">Halorientalis brevis</name>
    <dbReference type="NCBI Taxonomy" id="1126241"/>
    <lineage>
        <taxon>Archaea</taxon>
        <taxon>Methanobacteriati</taxon>
        <taxon>Methanobacteriota</taxon>
        <taxon>Stenosarchaea group</taxon>
        <taxon>Halobacteria</taxon>
        <taxon>Halobacteriales</taxon>
        <taxon>Haloarculaceae</taxon>
        <taxon>Halorientalis</taxon>
    </lineage>
</organism>
<dbReference type="AlphaFoldDB" id="A0ABD6CHP4"/>
<evidence type="ECO:0000259" key="3">
    <source>
        <dbReference type="Pfam" id="PF01345"/>
    </source>
</evidence>
<keyword evidence="2" id="KW-0812">Transmembrane</keyword>
<evidence type="ECO:0000313" key="5">
    <source>
        <dbReference type="EMBL" id="MFD1588844.1"/>
    </source>
</evidence>
<dbReference type="InterPro" id="IPR013783">
    <property type="entry name" value="Ig-like_fold"/>
</dbReference>
<evidence type="ECO:0000256" key="2">
    <source>
        <dbReference type="SAM" id="Phobius"/>
    </source>
</evidence>
<gene>
    <name evidence="5" type="ORF">ACFR9U_17845</name>
</gene>
<protein>
    <submittedName>
        <fullName evidence="5">DUF58 domain-containing protein</fullName>
    </submittedName>
</protein>
<evidence type="ECO:0000259" key="4">
    <source>
        <dbReference type="Pfam" id="PF01882"/>
    </source>
</evidence>
<feature type="transmembrane region" description="Helical" evidence="2">
    <location>
        <begin position="12"/>
        <end position="45"/>
    </location>
</feature>
<keyword evidence="6" id="KW-1185">Reference proteome</keyword>
<dbReference type="Gene3D" id="2.60.40.10">
    <property type="entry name" value="Immunoglobulins"/>
    <property type="match status" value="1"/>
</dbReference>
<evidence type="ECO:0000256" key="1">
    <source>
        <dbReference type="SAM" id="MobiDB-lite"/>
    </source>
</evidence>
<name>A0ABD6CHP4_9EURY</name>